<accession>A0A3A9ZBW2</accession>
<comment type="caution">
    <text evidence="1">The sequence shown here is derived from an EMBL/GenBank/DDBJ whole genome shotgun (WGS) entry which is preliminary data.</text>
</comment>
<sequence>MLLPLPSAAAADFADRPSAVTAARIARFACPATRMLLSSDGLTSTLLAAWLGTTVRVRRAHHRLVRAPQAPLGATALLRAGEADEFLVRRSVLAAGDGRDLSRNVVVARAGLLGAADRCLADPSALLGETLHAAGTGHRRSVLDAGRRPWDAAGDAPAAYKTYVLWHGETPLVAISELFHPRVVPAELAARPAGDAG</sequence>
<organism evidence="1 2">
    <name type="scientific">Streptomyces hoynatensis</name>
    <dbReference type="NCBI Taxonomy" id="1141874"/>
    <lineage>
        <taxon>Bacteria</taxon>
        <taxon>Bacillati</taxon>
        <taxon>Actinomycetota</taxon>
        <taxon>Actinomycetes</taxon>
        <taxon>Kitasatosporales</taxon>
        <taxon>Streptomycetaceae</taxon>
        <taxon>Streptomyces</taxon>
    </lineage>
</organism>
<dbReference type="InterPro" id="IPR028978">
    <property type="entry name" value="Chorismate_lyase_/UTRA_dom_sf"/>
</dbReference>
<evidence type="ECO:0000313" key="2">
    <source>
        <dbReference type="Proteomes" id="UP000272474"/>
    </source>
</evidence>
<evidence type="ECO:0008006" key="3">
    <source>
        <dbReference type="Google" id="ProtNLM"/>
    </source>
</evidence>
<dbReference type="AlphaFoldDB" id="A0A3A9ZBW2"/>
<dbReference type="SUPFAM" id="SSF64288">
    <property type="entry name" value="Chorismate lyase-like"/>
    <property type="match status" value="1"/>
</dbReference>
<gene>
    <name evidence="1" type="ORF">D7294_03735</name>
</gene>
<evidence type="ECO:0000313" key="1">
    <source>
        <dbReference type="EMBL" id="RKN45599.1"/>
    </source>
</evidence>
<dbReference type="RefSeq" id="WP_120675464.1">
    <property type="nucleotide sequence ID" value="NZ_RBAL01000002.1"/>
</dbReference>
<protein>
    <recommendedName>
        <fullName evidence="3">Chorismate lyase</fullName>
    </recommendedName>
</protein>
<name>A0A3A9ZBW2_9ACTN</name>
<dbReference type="Gene3D" id="3.40.1410.10">
    <property type="entry name" value="Chorismate lyase-like"/>
    <property type="match status" value="1"/>
</dbReference>
<dbReference type="Proteomes" id="UP000272474">
    <property type="component" value="Unassembled WGS sequence"/>
</dbReference>
<dbReference type="OrthoDB" id="4327489at2"/>
<keyword evidence="2" id="KW-1185">Reference proteome</keyword>
<dbReference type="EMBL" id="RBAL01000002">
    <property type="protein sequence ID" value="RKN45599.1"/>
    <property type="molecule type" value="Genomic_DNA"/>
</dbReference>
<reference evidence="1 2" key="1">
    <citation type="journal article" date="2014" name="Int. J. Syst. Evol. Microbiol.">
        <title>Streptomyces hoynatensis sp. nov., isolated from deep marine sediment.</title>
        <authorList>
            <person name="Veyisoglu A."/>
            <person name="Sahin N."/>
        </authorList>
    </citation>
    <scope>NUCLEOTIDE SEQUENCE [LARGE SCALE GENOMIC DNA]</scope>
    <source>
        <strain evidence="1 2">KCTC 29097</strain>
    </source>
</reference>
<proteinExistence type="predicted"/>